<sequence length="54" mass="5825">MIFSPPSSTNTVNHTSKVYLYSSVGPTSCPFPSQEDRVASSRNASPRFACRDSG</sequence>
<name>R7Q0D9_CHOCR</name>
<evidence type="ECO:0000313" key="3">
    <source>
        <dbReference type="Proteomes" id="UP000012073"/>
    </source>
</evidence>
<evidence type="ECO:0000256" key="1">
    <source>
        <dbReference type="SAM" id="MobiDB-lite"/>
    </source>
</evidence>
<dbReference type="KEGG" id="ccp:CHC_T00001357001"/>
<dbReference type="Proteomes" id="UP000012073">
    <property type="component" value="Unassembled WGS sequence"/>
</dbReference>
<proteinExistence type="predicted"/>
<keyword evidence="3" id="KW-1185">Reference proteome</keyword>
<dbReference type="EMBL" id="HG001459">
    <property type="protein sequence ID" value="CDF32117.1"/>
    <property type="molecule type" value="Genomic_DNA"/>
</dbReference>
<protein>
    <submittedName>
        <fullName evidence="2">Uncharacterized protein</fullName>
    </submittedName>
</protein>
<gene>
    <name evidence="2" type="ORF">CHC_T00001357001</name>
</gene>
<dbReference type="RefSeq" id="XP_005711782.1">
    <property type="nucleotide sequence ID" value="XM_005711725.1"/>
</dbReference>
<evidence type="ECO:0000313" key="2">
    <source>
        <dbReference type="EMBL" id="CDF32117.1"/>
    </source>
</evidence>
<reference evidence="3" key="1">
    <citation type="journal article" date="2013" name="Proc. Natl. Acad. Sci. U.S.A.">
        <title>Genome structure and metabolic features in the red seaweed Chondrus crispus shed light on evolution of the Archaeplastida.</title>
        <authorList>
            <person name="Collen J."/>
            <person name="Porcel B."/>
            <person name="Carre W."/>
            <person name="Ball S.G."/>
            <person name="Chaparro C."/>
            <person name="Tonon T."/>
            <person name="Barbeyron T."/>
            <person name="Michel G."/>
            <person name="Noel B."/>
            <person name="Valentin K."/>
            <person name="Elias M."/>
            <person name="Artiguenave F."/>
            <person name="Arun A."/>
            <person name="Aury J.M."/>
            <person name="Barbosa-Neto J.F."/>
            <person name="Bothwell J.H."/>
            <person name="Bouget F.Y."/>
            <person name="Brillet L."/>
            <person name="Cabello-Hurtado F."/>
            <person name="Capella-Gutierrez S."/>
            <person name="Charrier B."/>
            <person name="Cladiere L."/>
            <person name="Cock J.M."/>
            <person name="Coelho S.M."/>
            <person name="Colleoni C."/>
            <person name="Czjzek M."/>
            <person name="Da Silva C."/>
            <person name="Delage L."/>
            <person name="Denoeud F."/>
            <person name="Deschamps P."/>
            <person name="Dittami S.M."/>
            <person name="Gabaldon T."/>
            <person name="Gachon C.M."/>
            <person name="Groisillier A."/>
            <person name="Herve C."/>
            <person name="Jabbari K."/>
            <person name="Katinka M."/>
            <person name="Kloareg B."/>
            <person name="Kowalczyk N."/>
            <person name="Labadie K."/>
            <person name="Leblanc C."/>
            <person name="Lopez P.J."/>
            <person name="McLachlan D.H."/>
            <person name="Meslet-Cladiere L."/>
            <person name="Moustafa A."/>
            <person name="Nehr Z."/>
            <person name="Nyvall Collen P."/>
            <person name="Panaud O."/>
            <person name="Partensky F."/>
            <person name="Poulain J."/>
            <person name="Rensing S.A."/>
            <person name="Rousvoal S."/>
            <person name="Samson G."/>
            <person name="Symeonidi A."/>
            <person name="Weissenbach J."/>
            <person name="Zambounis A."/>
            <person name="Wincker P."/>
            <person name="Boyen C."/>
        </authorList>
    </citation>
    <scope>NUCLEOTIDE SEQUENCE [LARGE SCALE GENOMIC DNA]</scope>
    <source>
        <strain evidence="3">cv. Stackhouse</strain>
    </source>
</reference>
<dbReference type="Gramene" id="CDF32117">
    <property type="protein sequence ID" value="CDF32117"/>
    <property type="gene ID" value="CHC_T00001357001"/>
</dbReference>
<feature type="region of interest" description="Disordered" evidence="1">
    <location>
        <begin position="32"/>
        <end position="54"/>
    </location>
</feature>
<dbReference type="GeneID" id="17319490"/>
<organism evidence="2 3">
    <name type="scientific">Chondrus crispus</name>
    <name type="common">Carrageen Irish moss</name>
    <name type="synonym">Polymorpha crispa</name>
    <dbReference type="NCBI Taxonomy" id="2769"/>
    <lineage>
        <taxon>Eukaryota</taxon>
        <taxon>Rhodophyta</taxon>
        <taxon>Florideophyceae</taxon>
        <taxon>Rhodymeniophycidae</taxon>
        <taxon>Gigartinales</taxon>
        <taxon>Gigartinaceae</taxon>
        <taxon>Chondrus</taxon>
    </lineage>
</organism>
<dbReference type="AlphaFoldDB" id="R7Q0D9"/>
<accession>R7Q0D9</accession>